<dbReference type="SUPFAM" id="SSF53613">
    <property type="entry name" value="Ribokinase-like"/>
    <property type="match status" value="1"/>
</dbReference>
<evidence type="ECO:0000313" key="5">
    <source>
        <dbReference type="EMBL" id="ETX15607.1"/>
    </source>
</evidence>
<organism evidence="5 6">
    <name type="scientific">Roseivivax halodurans JCM 10272</name>
    <dbReference type="NCBI Taxonomy" id="1449350"/>
    <lineage>
        <taxon>Bacteria</taxon>
        <taxon>Pseudomonadati</taxon>
        <taxon>Pseudomonadota</taxon>
        <taxon>Alphaproteobacteria</taxon>
        <taxon>Rhodobacterales</taxon>
        <taxon>Roseobacteraceae</taxon>
        <taxon>Roseivivax</taxon>
    </lineage>
</organism>
<dbReference type="PATRIC" id="fig|1449350.3.peg.1184"/>
<gene>
    <name evidence="5" type="ORF">OCH239_14275</name>
</gene>
<reference evidence="5 6" key="1">
    <citation type="submission" date="2014-01" db="EMBL/GenBank/DDBJ databases">
        <title>Roseivivax halodurans JCM 10272 Genome Sequencing.</title>
        <authorList>
            <person name="Lai Q."/>
            <person name="Li G."/>
            <person name="Shao Z."/>
        </authorList>
    </citation>
    <scope>NUCLEOTIDE SEQUENCE [LARGE SCALE GENOMIC DNA]</scope>
    <source>
        <strain evidence="5 6">JCM 10272</strain>
    </source>
</reference>
<sequence>MTRSFLAIGECMVEMAQSDGGLYRRGFAGDTFNTAWYARRLLSDDWRVGYGSVIGEDAISGEMADFMAAEGLETDALATHAERTVGLYMISLDQGERSFSYWRSHSAARTLGDDPARLEAMVTGRDVIHVSGITLAILPPEGRARLCAMLDRARADGSTVSFDTNLRPKLWKSAEAMRSGLTAGAAAADVVLPSFDEDSVLFGDAVPDDTVARYRERGARCVAVKDGAGALTLWAEDEGRVVLEPEPVEPVDTTAAGDSFAAAFLAARAEGASLEEAGRAAMRLAARVIQSPGALVPGIFDDLAKT</sequence>
<dbReference type="STRING" id="1449350.OCH239_14275"/>
<dbReference type="GO" id="GO:0008673">
    <property type="term" value="F:2-dehydro-3-deoxygluconokinase activity"/>
    <property type="evidence" value="ECO:0007669"/>
    <property type="project" value="TreeGrafter"/>
</dbReference>
<dbReference type="GO" id="GO:0005829">
    <property type="term" value="C:cytosol"/>
    <property type="evidence" value="ECO:0007669"/>
    <property type="project" value="TreeGrafter"/>
</dbReference>
<comment type="caution">
    <text evidence="5">The sequence shown here is derived from an EMBL/GenBank/DDBJ whole genome shotgun (WGS) entry which is preliminary data.</text>
</comment>
<dbReference type="eggNOG" id="COG0524">
    <property type="taxonomic scope" value="Bacteria"/>
</dbReference>
<evidence type="ECO:0000259" key="4">
    <source>
        <dbReference type="Pfam" id="PF00294"/>
    </source>
</evidence>
<keyword evidence="3 5" id="KW-0418">Kinase</keyword>
<keyword evidence="2" id="KW-0808">Transferase</keyword>
<evidence type="ECO:0000256" key="3">
    <source>
        <dbReference type="ARBA" id="ARBA00022777"/>
    </source>
</evidence>
<dbReference type="PANTHER" id="PTHR43085">
    <property type="entry name" value="HEXOKINASE FAMILY MEMBER"/>
    <property type="match status" value="1"/>
</dbReference>
<evidence type="ECO:0000256" key="2">
    <source>
        <dbReference type="ARBA" id="ARBA00022679"/>
    </source>
</evidence>
<dbReference type="InterPro" id="IPR029056">
    <property type="entry name" value="Ribokinase-like"/>
</dbReference>
<dbReference type="EMBL" id="JALZ01000004">
    <property type="protein sequence ID" value="ETX15607.1"/>
    <property type="molecule type" value="Genomic_DNA"/>
</dbReference>
<evidence type="ECO:0000313" key="6">
    <source>
        <dbReference type="Proteomes" id="UP000022447"/>
    </source>
</evidence>
<accession>X7EI60</accession>
<dbReference type="CDD" id="cd01166">
    <property type="entry name" value="KdgK"/>
    <property type="match status" value="1"/>
</dbReference>
<feature type="domain" description="Carbohydrate kinase PfkB" evidence="4">
    <location>
        <begin position="22"/>
        <end position="294"/>
    </location>
</feature>
<evidence type="ECO:0000256" key="1">
    <source>
        <dbReference type="ARBA" id="ARBA00010688"/>
    </source>
</evidence>
<protein>
    <submittedName>
        <fullName evidence="5">2-dehydro-3-deoxygluconokinase</fullName>
    </submittedName>
</protein>
<dbReference type="Gene3D" id="3.40.1190.20">
    <property type="match status" value="1"/>
</dbReference>
<dbReference type="InterPro" id="IPR011611">
    <property type="entry name" value="PfkB_dom"/>
</dbReference>
<dbReference type="GO" id="GO:0042840">
    <property type="term" value="P:D-glucuronate catabolic process"/>
    <property type="evidence" value="ECO:0007669"/>
    <property type="project" value="TreeGrafter"/>
</dbReference>
<comment type="similarity">
    <text evidence="1">Belongs to the carbohydrate kinase PfkB family.</text>
</comment>
<dbReference type="InterPro" id="IPR050306">
    <property type="entry name" value="PfkB_Carbo_kinase"/>
</dbReference>
<keyword evidence="6" id="KW-1185">Reference proteome</keyword>
<dbReference type="Pfam" id="PF00294">
    <property type="entry name" value="PfkB"/>
    <property type="match status" value="1"/>
</dbReference>
<proteinExistence type="inferred from homology"/>
<dbReference type="AlphaFoldDB" id="X7EI60"/>
<dbReference type="Proteomes" id="UP000022447">
    <property type="component" value="Unassembled WGS sequence"/>
</dbReference>
<name>X7EI60_9RHOB</name>
<dbReference type="RefSeq" id="WP_037259796.1">
    <property type="nucleotide sequence ID" value="NZ_JALZ01000004.1"/>
</dbReference>
<dbReference type="GO" id="GO:0019698">
    <property type="term" value="P:D-galacturonate catabolic process"/>
    <property type="evidence" value="ECO:0007669"/>
    <property type="project" value="TreeGrafter"/>
</dbReference>
<dbReference type="OrthoDB" id="9776822at2"/>
<dbReference type="GO" id="GO:0006974">
    <property type="term" value="P:DNA damage response"/>
    <property type="evidence" value="ECO:0007669"/>
    <property type="project" value="TreeGrafter"/>
</dbReference>
<dbReference type="PROSITE" id="PS00584">
    <property type="entry name" value="PFKB_KINASES_2"/>
    <property type="match status" value="1"/>
</dbReference>
<dbReference type="InterPro" id="IPR002173">
    <property type="entry name" value="Carboh/pur_kinase_PfkB_CS"/>
</dbReference>
<dbReference type="PANTHER" id="PTHR43085:SF15">
    <property type="entry name" value="2-DEHYDRO-3-DEOXYGLUCONOKINASE"/>
    <property type="match status" value="1"/>
</dbReference>